<dbReference type="EMBL" id="JBAHYK010000169">
    <property type="protein sequence ID" value="KAL0577241.1"/>
    <property type="molecule type" value="Genomic_DNA"/>
</dbReference>
<dbReference type="InterPro" id="IPR018631">
    <property type="entry name" value="AAA-ATPase-like_dom"/>
</dbReference>
<accession>A0ABR3FPY9</accession>
<sequence>MDLDWTSTRRSLALLTSPTTTGAPMLASQSLPPSSQTSFSDDDCTWPWDDRSGSSVRTGSPFSRLAPSMRADCSLSPSVQGSHSKSYSSSPPVSSTSSSPSTGSDSGPDAPASPDPNQFAYTEEPTPPVDEEKYGKPHNVACLELELLSDSEIADEGDELLHFQAYTRDSIRARIEQLRSNTTDFGEIAGFRHYCDRTMIFHVTSCKQCVLLRIPPGHGKSTTLSMVEYFYDILRKNDFHRLFKHFGIGYRIILREDDWEHSDCFVLKLDFGELAVREPGFSFNTALNTMLRAFVRRYESLIPKLTTVQFEKDSAAKTLDWIVSHLEGGSRVVVCIDNYDTPYWNLQGLGIPRQKYEELHGQLADFLSTLAKWNATYVLPLVMLAGEHDVVKLLSDQLGRRAYDIVGALNFWRINAHRKDMLGLTEHETKIIGYRLDDDFHSLGLARIGRNYLDSEEGREYWEEVGKDYGLCFGEILDLYANELERKVKSVGDQVPAKTMSLTELRRSNQ</sequence>
<feature type="region of interest" description="Disordered" evidence="1">
    <location>
        <begin position="1"/>
        <end position="135"/>
    </location>
</feature>
<comment type="caution">
    <text evidence="3">The sequence shown here is derived from an EMBL/GenBank/DDBJ whole genome shotgun (WGS) entry which is preliminary data.</text>
</comment>
<gene>
    <name evidence="3" type="ORF">V5O48_004729</name>
</gene>
<proteinExistence type="predicted"/>
<dbReference type="Proteomes" id="UP001465976">
    <property type="component" value="Unassembled WGS sequence"/>
</dbReference>
<protein>
    <recommendedName>
        <fullName evidence="2">AAA-ATPase-like domain-containing protein</fullName>
    </recommendedName>
</protein>
<dbReference type="PANTHER" id="PTHR34825:SF1">
    <property type="entry name" value="AAA-ATPASE-LIKE DOMAIN-CONTAINING PROTEIN"/>
    <property type="match status" value="1"/>
</dbReference>
<feature type="compositionally biased region" description="Low complexity" evidence="1">
    <location>
        <begin position="78"/>
        <end position="116"/>
    </location>
</feature>
<reference evidence="3 4" key="1">
    <citation type="submission" date="2024-02" db="EMBL/GenBank/DDBJ databases">
        <title>A draft genome for the cacao thread blight pathogen Marasmius crinis-equi.</title>
        <authorList>
            <person name="Cohen S.P."/>
            <person name="Baruah I.K."/>
            <person name="Amoako-Attah I."/>
            <person name="Bukari Y."/>
            <person name="Meinhardt L.W."/>
            <person name="Bailey B.A."/>
        </authorList>
    </citation>
    <scope>NUCLEOTIDE SEQUENCE [LARGE SCALE GENOMIC DNA]</scope>
    <source>
        <strain evidence="3 4">GH-76</strain>
    </source>
</reference>
<feature type="compositionally biased region" description="Polar residues" evidence="1">
    <location>
        <begin position="1"/>
        <end position="39"/>
    </location>
</feature>
<evidence type="ECO:0000313" key="4">
    <source>
        <dbReference type="Proteomes" id="UP001465976"/>
    </source>
</evidence>
<keyword evidence="4" id="KW-1185">Reference proteome</keyword>
<name>A0ABR3FPY9_9AGAR</name>
<dbReference type="PANTHER" id="PTHR34825">
    <property type="entry name" value="CONSERVED PROTEIN, WITH A WEAK D-GALACTARATE DEHYDRATASE/ALTRONATE HYDROLASE DOMAIN"/>
    <property type="match status" value="1"/>
</dbReference>
<evidence type="ECO:0000259" key="2">
    <source>
        <dbReference type="Pfam" id="PF09820"/>
    </source>
</evidence>
<dbReference type="Pfam" id="PF09820">
    <property type="entry name" value="AAA-ATPase_like"/>
    <property type="match status" value="1"/>
</dbReference>
<organism evidence="3 4">
    <name type="scientific">Marasmius crinis-equi</name>
    <dbReference type="NCBI Taxonomy" id="585013"/>
    <lineage>
        <taxon>Eukaryota</taxon>
        <taxon>Fungi</taxon>
        <taxon>Dikarya</taxon>
        <taxon>Basidiomycota</taxon>
        <taxon>Agaricomycotina</taxon>
        <taxon>Agaricomycetes</taxon>
        <taxon>Agaricomycetidae</taxon>
        <taxon>Agaricales</taxon>
        <taxon>Marasmiineae</taxon>
        <taxon>Marasmiaceae</taxon>
        <taxon>Marasmius</taxon>
    </lineage>
</organism>
<feature type="domain" description="AAA-ATPase-like" evidence="2">
    <location>
        <begin position="193"/>
        <end position="387"/>
    </location>
</feature>
<evidence type="ECO:0000313" key="3">
    <source>
        <dbReference type="EMBL" id="KAL0577241.1"/>
    </source>
</evidence>
<evidence type="ECO:0000256" key="1">
    <source>
        <dbReference type="SAM" id="MobiDB-lite"/>
    </source>
</evidence>